<dbReference type="GO" id="GO:0071281">
    <property type="term" value="P:cellular response to iron ion"/>
    <property type="evidence" value="ECO:0007669"/>
    <property type="project" value="TreeGrafter"/>
</dbReference>
<dbReference type="AlphaFoldDB" id="A0A0L1JLA3"/>
<comment type="caution">
    <text evidence="3">The sequence shown here is derived from an EMBL/GenBank/DDBJ whole genome shotgun (WGS) entry which is preliminary data.</text>
</comment>
<gene>
    <name evidence="3" type="ORF">ATO11_18650</name>
</gene>
<proteinExistence type="predicted"/>
<dbReference type="Gene3D" id="1.20.58.2180">
    <property type="match status" value="1"/>
</dbReference>
<dbReference type="PROSITE" id="PS50983">
    <property type="entry name" value="FE_B12_PBP"/>
    <property type="match status" value="1"/>
</dbReference>
<dbReference type="STRING" id="1317121.ATO11_18650"/>
<dbReference type="RefSeq" id="WP_050532433.1">
    <property type="nucleotide sequence ID" value="NZ_AQQZ01000012.1"/>
</dbReference>
<dbReference type="Gene3D" id="3.40.50.1980">
    <property type="entry name" value="Nitrogenase molybdenum iron protein domain"/>
    <property type="match status" value="2"/>
</dbReference>
<dbReference type="EMBL" id="AQQZ01000012">
    <property type="protein sequence ID" value="KNG92203.1"/>
    <property type="molecule type" value="Genomic_DNA"/>
</dbReference>
<organism evidence="3 4">
    <name type="scientific">Pseudaestuariivita atlantica</name>
    <dbReference type="NCBI Taxonomy" id="1317121"/>
    <lineage>
        <taxon>Bacteria</taxon>
        <taxon>Pseudomonadati</taxon>
        <taxon>Pseudomonadota</taxon>
        <taxon>Alphaproteobacteria</taxon>
        <taxon>Rhodobacterales</taxon>
        <taxon>Paracoccaceae</taxon>
        <taxon>Pseudaestuariivita</taxon>
    </lineage>
</organism>
<protein>
    <submittedName>
        <fullName evidence="3">ABC transporter substrate-binding protein</fullName>
    </submittedName>
</protein>
<dbReference type="InterPro" id="IPR050902">
    <property type="entry name" value="ABC_Transporter_SBP"/>
</dbReference>
<dbReference type="Pfam" id="PF01497">
    <property type="entry name" value="Peripla_BP_2"/>
    <property type="match status" value="1"/>
</dbReference>
<feature type="signal peptide" evidence="1">
    <location>
        <begin position="1"/>
        <end position="19"/>
    </location>
</feature>
<dbReference type="SUPFAM" id="SSF53807">
    <property type="entry name" value="Helical backbone' metal receptor"/>
    <property type="match status" value="1"/>
</dbReference>
<evidence type="ECO:0000259" key="2">
    <source>
        <dbReference type="PROSITE" id="PS50983"/>
    </source>
</evidence>
<name>A0A0L1JLA3_9RHOB</name>
<evidence type="ECO:0000313" key="3">
    <source>
        <dbReference type="EMBL" id="KNG92203.1"/>
    </source>
</evidence>
<accession>A0A0L1JLA3</accession>
<keyword evidence="4" id="KW-1185">Reference proteome</keyword>
<feature type="domain" description="Fe/B12 periplasmic-binding" evidence="2">
    <location>
        <begin position="40"/>
        <end position="309"/>
    </location>
</feature>
<evidence type="ECO:0000313" key="4">
    <source>
        <dbReference type="Proteomes" id="UP000036938"/>
    </source>
</evidence>
<reference evidence="3 4" key="1">
    <citation type="journal article" date="2015" name="Int. J. Syst. Evol. Microbiol.">
        <title>Aestuariivita atlantica sp. nov., isolated from deep sea sediment of the Atlantic Ocean.</title>
        <authorList>
            <person name="Li G."/>
            <person name="Lai Q."/>
            <person name="Du Y."/>
            <person name="Liu X."/>
            <person name="Sun F."/>
            <person name="Shao Z."/>
        </authorList>
    </citation>
    <scope>NUCLEOTIDE SEQUENCE [LARGE SCALE GENOMIC DNA]</scope>
    <source>
        <strain evidence="3 4">22II-S11-z3</strain>
    </source>
</reference>
<sequence length="356" mass="39562">MKSLAFAAALASAASWAIADPISFEDQRERTVTLDGEAERVVTIPIPAASMFIAVDGGTDRLVGMHQLSKTAIKGRILERFYPDALAIPSNITGKGFSFVPNVEELLALEPDLVFQWGHLNDDIIDPLVNAGLNVALIKIGQEAFTRKWLTIMGEVTGKPEKAKAMIDWRDDVMAELQAATAGIAEGDRPRTLYFMNYLSSLRVAGGKSYNNFYIDLAGGKNVASELGMFVEVGIEQIISWDPEVILLNGFEAKLSPKDVYDNPLLADVSAVKSRRVYKMPLGGYRWDPPNQESPLTWLWLSMVLHPDKFNWDMADRINRNYEFIYGQSVDADDVRNILRFDMNADAANYDIFADG</sequence>
<dbReference type="OrthoDB" id="9775594at2"/>
<feature type="chain" id="PRO_5005553679" evidence="1">
    <location>
        <begin position="20"/>
        <end position="356"/>
    </location>
</feature>
<dbReference type="InterPro" id="IPR002491">
    <property type="entry name" value="ABC_transptr_periplasmic_BD"/>
</dbReference>
<dbReference type="PANTHER" id="PTHR30535">
    <property type="entry name" value="VITAMIN B12-BINDING PROTEIN"/>
    <property type="match status" value="1"/>
</dbReference>
<keyword evidence="1" id="KW-0732">Signal</keyword>
<dbReference type="Proteomes" id="UP000036938">
    <property type="component" value="Unassembled WGS sequence"/>
</dbReference>
<dbReference type="PANTHER" id="PTHR30535:SF34">
    <property type="entry name" value="MOLYBDATE-BINDING PROTEIN MOLA"/>
    <property type="match status" value="1"/>
</dbReference>
<evidence type="ECO:0000256" key="1">
    <source>
        <dbReference type="SAM" id="SignalP"/>
    </source>
</evidence>